<dbReference type="AlphaFoldDB" id="A0A2W7QDR1"/>
<dbReference type="OrthoDB" id="9777844at2"/>
<proteinExistence type="predicted"/>
<evidence type="ECO:0000313" key="3">
    <source>
        <dbReference type="Proteomes" id="UP000249364"/>
    </source>
</evidence>
<dbReference type="Gene3D" id="3.40.50.720">
    <property type="entry name" value="NAD(P)-binding Rossmann-like Domain"/>
    <property type="match status" value="1"/>
</dbReference>
<dbReference type="SUPFAM" id="SSF51735">
    <property type="entry name" value="NAD(P)-binding Rossmann-fold domains"/>
    <property type="match status" value="1"/>
</dbReference>
<feature type="domain" description="SAF" evidence="1">
    <location>
        <begin position="353"/>
        <end position="418"/>
    </location>
</feature>
<dbReference type="CDD" id="cd11616">
    <property type="entry name" value="SAF_DH_OX_like"/>
    <property type="match status" value="1"/>
</dbReference>
<dbReference type="RefSeq" id="WP_071468523.1">
    <property type="nucleotide sequence ID" value="NZ_MEHT01000007.1"/>
</dbReference>
<evidence type="ECO:0000259" key="1">
    <source>
        <dbReference type="SMART" id="SM00858"/>
    </source>
</evidence>
<dbReference type="InterPro" id="IPR036291">
    <property type="entry name" value="NAD(P)-bd_dom_sf"/>
</dbReference>
<dbReference type="SMART" id="SM00858">
    <property type="entry name" value="SAF"/>
    <property type="match status" value="1"/>
</dbReference>
<dbReference type="PANTHER" id="PTHR37850:SF1">
    <property type="entry name" value="SAF DOMAIN PROTEIN"/>
    <property type="match status" value="1"/>
</dbReference>
<gene>
    <name evidence="2" type="ORF">LY56_01286</name>
</gene>
<accession>A0A2W7QDR1</accession>
<dbReference type="STRING" id="121821.GCA_001870675_01798"/>
<sequence>MIILDTALARRAAQGRPIRVGMVGAGFMGAGIALQIAQAVKGMELCAIAARRTDQARAVFEGSRKGEPVRHADRTDEISRAIRDGVPVVTQDPAALAAAQGLDAIIEVTGAMDYALRGVETAIDTGKHVVLMNAELDGTIGPLLAARARAAGVVYTNADGDQPGVQMNLIRFVQGIGVKPVLAGNIKGLQDTDRTPDTQRGFAQKWGQNVAMVTSFADGTKIAFEQAIVANGTGMRVARRGMIGPDPTHKDPTAPLRPLEDYVEMLAPHIDPDGPGIVDFVVGARPGPGVFVLGTHNDPRQQHYLALYKLGTGPFYLFYTPYHLCHFEVPMTVARAVLFKDAALAPISGPQVGVIATAKRDLQQGEQIDGIGGFMTYGQAENSDVIARARLLPMGLAEGAVLRRAIGKGEVLHFADVDLPQGSRVAQLYTEMERMFGLVPQPEGAF</sequence>
<reference evidence="2 3" key="1">
    <citation type="submission" date="2018-06" db="EMBL/GenBank/DDBJ databases">
        <title>Genomic Encyclopedia of Archaeal and Bacterial Type Strains, Phase II (KMG-II): from individual species to whole genera.</title>
        <authorList>
            <person name="Goeker M."/>
        </authorList>
    </citation>
    <scope>NUCLEOTIDE SEQUENCE [LARGE SCALE GENOMIC DNA]</scope>
    <source>
        <strain evidence="2 3">DSM 13087</strain>
    </source>
</reference>
<dbReference type="InterPro" id="IPR048423">
    <property type="entry name" value="DRL_cat"/>
</dbReference>
<dbReference type="Proteomes" id="UP000249364">
    <property type="component" value="Unassembled WGS sequence"/>
</dbReference>
<evidence type="ECO:0000313" key="2">
    <source>
        <dbReference type="EMBL" id="PZX46313.1"/>
    </source>
</evidence>
<name>A0A2W7QDR1_9RHOB</name>
<protein>
    <submittedName>
        <fullName evidence="2">Putative homoserine dehydrogenase-like protein</fullName>
    </submittedName>
</protein>
<comment type="caution">
    <text evidence="2">The sequence shown here is derived from an EMBL/GenBank/DDBJ whole genome shotgun (WGS) entry which is preliminary data.</text>
</comment>
<dbReference type="InterPro" id="IPR013974">
    <property type="entry name" value="SAF"/>
</dbReference>
<dbReference type="EMBL" id="QKZQ01000004">
    <property type="protein sequence ID" value="PZX46313.1"/>
    <property type="molecule type" value="Genomic_DNA"/>
</dbReference>
<dbReference type="PANTHER" id="PTHR37850">
    <property type="entry name" value="STRU PROTEIN"/>
    <property type="match status" value="1"/>
</dbReference>
<keyword evidence="3" id="KW-1185">Reference proteome</keyword>
<dbReference type="Pfam" id="PF08666">
    <property type="entry name" value="SAF"/>
    <property type="match status" value="1"/>
</dbReference>
<dbReference type="Pfam" id="PF21135">
    <property type="entry name" value="DRL_cat"/>
    <property type="match status" value="1"/>
</dbReference>
<organism evidence="2 3">
    <name type="scientific">Roseinatronobacter thiooxidans</name>
    <dbReference type="NCBI Taxonomy" id="121821"/>
    <lineage>
        <taxon>Bacteria</taxon>
        <taxon>Pseudomonadati</taxon>
        <taxon>Pseudomonadota</taxon>
        <taxon>Alphaproteobacteria</taxon>
        <taxon>Rhodobacterales</taxon>
        <taxon>Paracoccaceae</taxon>
        <taxon>Roseinatronobacter</taxon>
    </lineage>
</organism>